<dbReference type="PANTHER" id="PTHR30537:SF5">
    <property type="entry name" value="HTH-TYPE TRANSCRIPTIONAL ACTIVATOR TTDR-RELATED"/>
    <property type="match status" value="1"/>
</dbReference>
<dbReference type="GO" id="GO:0043565">
    <property type="term" value="F:sequence-specific DNA binding"/>
    <property type="evidence" value="ECO:0007669"/>
    <property type="project" value="TreeGrafter"/>
</dbReference>
<sequence>MNIVRPSLPLNEDLRVFLTVVRRQNFARAAAELGVSPAYVSKRMSILESSLNVRLFHRTTRSIVLTEEGEKARLWAQRILNDLDDFLSDVTEARREPQGTLRIVCSFGFGRNHVAPAVSQLGKRYPNLAIQVVTSDRATDLIAEGFDLEIRVGSDLPNQYLARKLMGNARVLCASKEYLAARGAPQTLEDLASHDCLALRERDTPFGSWRLNRQGDEREYVARIDGRLSSNSGAMVLRWGLDGHGIFLRSLWDVKPYLDEGRLVQVLPEYSQPADIWAVYPQRLSDSAKLKVCVEFLENYFSSLA</sequence>
<dbReference type="Proteomes" id="UP001058124">
    <property type="component" value="Unassembled WGS sequence"/>
</dbReference>
<dbReference type="PANTHER" id="PTHR30537">
    <property type="entry name" value="HTH-TYPE TRANSCRIPTIONAL REGULATOR"/>
    <property type="match status" value="1"/>
</dbReference>
<keyword evidence="2" id="KW-0805">Transcription regulation</keyword>
<evidence type="ECO:0000256" key="1">
    <source>
        <dbReference type="ARBA" id="ARBA00009437"/>
    </source>
</evidence>
<dbReference type="InterPro" id="IPR036390">
    <property type="entry name" value="WH_DNA-bd_sf"/>
</dbReference>
<evidence type="ECO:0000313" key="7">
    <source>
        <dbReference type="Proteomes" id="UP001058124"/>
    </source>
</evidence>
<evidence type="ECO:0000259" key="5">
    <source>
        <dbReference type="PROSITE" id="PS50931"/>
    </source>
</evidence>
<dbReference type="SUPFAM" id="SSF46785">
    <property type="entry name" value="Winged helix' DNA-binding domain"/>
    <property type="match status" value="1"/>
</dbReference>
<dbReference type="InterPro" id="IPR005119">
    <property type="entry name" value="LysR_subst-bd"/>
</dbReference>
<dbReference type="GO" id="GO:0003700">
    <property type="term" value="F:DNA-binding transcription factor activity"/>
    <property type="evidence" value="ECO:0007669"/>
    <property type="project" value="InterPro"/>
</dbReference>
<proteinExistence type="inferred from homology"/>
<gene>
    <name evidence="6" type="ORF">SOASR030_32210</name>
</gene>
<keyword evidence="7" id="KW-1185">Reference proteome</keyword>
<dbReference type="CDD" id="cd08479">
    <property type="entry name" value="PBP2_CrgA_like_9"/>
    <property type="match status" value="1"/>
</dbReference>
<comment type="similarity">
    <text evidence="1">Belongs to the LysR transcriptional regulatory family.</text>
</comment>
<dbReference type="Gene3D" id="3.40.190.290">
    <property type="match status" value="1"/>
</dbReference>
<dbReference type="RefSeq" id="WP_027275102.1">
    <property type="nucleotide sequence ID" value="NZ_BRLH01000011.1"/>
</dbReference>
<dbReference type="FunFam" id="3.40.190.290:FF:000001">
    <property type="entry name" value="Transcriptional regulator, LysR family"/>
    <property type="match status" value="1"/>
</dbReference>
<dbReference type="SUPFAM" id="SSF53850">
    <property type="entry name" value="Periplasmic binding protein-like II"/>
    <property type="match status" value="1"/>
</dbReference>
<dbReference type="InterPro" id="IPR000847">
    <property type="entry name" value="LysR_HTH_N"/>
</dbReference>
<accession>A0AAV5N7Q2</accession>
<evidence type="ECO:0000256" key="4">
    <source>
        <dbReference type="ARBA" id="ARBA00023163"/>
    </source>
</evidence>
<evidence type="ECO:0000256" key="2">
    <source>
        <dbReference type="ARBA" id="ARBA00023015"/>
    </source>
</evidence>
<dbReference type="FunFam" id="1.10.10.10:FF:000001">
    <property type="entry name" value="LysR family transcriptional regulator"/>
    <property type="match status" value="1"/>
</dbReference>
<dbReference type="AlphaFoldDB" id="A0AAV5N7Q2"/>
<dbReference type="InterPro" id="IPR036388">
    <property type="entry name" value="WH-like_DNA-bd_sf"/>
</dbReference>
<feature type="domain" description="HTH lysR-type" evidence="5">
    <location>
        <begin position="9"/>
        <end position="66"/>
    </location>
</feature>
<reference evidence="6" key="1">
    <citation type="submission" date="2022-06" db="EMBL/GenBank/DDBJ databases">
        <title>Draft genome sequences of Leminorella grimontii str. JCM5902.</title>
        <authorList>
            <person name="Wakabayashi Y."/>
            <person name="Kojima K."/>
        </authorList>
    </citation>
    <scope>NUCLEOTIDE SEQUENCE</scope>
    <source>
        <strain evidence="6">JCM 5902</strain>
    </source>
</reference>
<dbReference type="Pfam" id="PF00126">
    <property type="entry name" value="HTH_1"/>
    <property type="match status" value="1"/>
</dbReference>
<dbReference type="Pfam" id="PF03466">
    <property type="entry name" value="LysR_substrate"/>
    <property type="match status" value="1"/>
</dbReference>
<dbReference type="EMBL" id="BRLH01000011">
    <property type="protein sequence ID" value="GKX57109.1"/>
    <property type="molecule type" value="Genomic_DNA"/>
</dbReference>
<dbReference type="PROSITE" id="PS50931">
    <property type="entry name" value="HTH_LYSR"/>
    <property type="match status" value="1"/>
</dbReference>
<organism evidence="6 7">
    <name type="scientific">Leminorella grimontii</name>
    <dbReference type="NCBI Taxonomy" id="82981"/>
    <lineage>
        <taxon>Bacteria</taxon>
        <taxon>Pseudomonadati</taxon>
        <taxon>Pseudomonadota</taxon>
        <taxon>Gammaproteobacteria</taxon>
        <taxon>Enterobacterales</taxon>
        <taxon>Budviciaceae</taxon>
        <taxon>Leminorella</taxon>
    </lineage>
</organism>
<evidence type="ECO:0000313" key="6">
    <source>
        <dbReference type="EMBL" id="GKX57109.1"/>
    </source>
</evidence>
<comment type="caution">
    <text evidence="6">The sequence shown here is derived from an EMBL/GenBank/DDBJ whole genome shotgun (WGS) entry which is preliminary data.</text>
</comment>
<keyword evidence="3" id="KW-0238">DNA-binding</keyword>
<dbReference type="InterPro" id="IPR058163">
    <property type="entry name" value="LysR-type_TF_proteobact-type"/>
</dbReference>
<protein>
    <submittedName>
        <fullName evidence="6">LysR family transcriptional regulator</fullName>
    </submittedName>
</protein>
<dbReference type="Gene3D" id="1.10.10.10">
    <property type="entry name" value="Winged helix-like DNA-binding domain superfamily/Winged helix DNA-binding domain"/>
    <property type="match status" value="1"/>
</dbReference>
<name>A0AAV5N7Q2_9GAMM</name>
<evidence type="ECO:0000256" key="3">
    <source>
        <dbReference type="ARBA" id="ARBA00023125"/>
    </source>
</evidence>
<keyword evidence="4" id="KW-0804">Transcription</keyword>
<dbReference type="GO" id="GO:0006351">
    <property type="term" value="P:DNA-templated transcription"/>
    <property type="evidence" value="ECO:0007669"/>
    <property type="project" value="TreeGrafter"/>
</dbReference>